<evidence type="ECO:0000256" key="8">
    <source>
        <dbReference type="ARBA" id="ARBA00022989"/>
    </source>
</evidence>
<evidence type="ECO:0000256" key="2">
    <source>
        <dbReference type="ARBA" id="ARBA00004162"/>
    </source>
</evidence>
<keyword evidence="6" id="KW-0812">Transmembrane</keyword>
<dbReference type="AlphaFoldDB" id="A0A8J6IQT4"/>
<reference evidence="11" key="2">
    <citation type="submission" date="2020-08" db="EMBL/GenBank/DDBJ databases">
        <authorList>
            <person name="Lai Q."/>
        </authorList>
    </citation>
    <scope>NUCLEOTIDE SEQUENCE</scope>
    <source>
        <strain evidence="11">S27-2</strain>
    </source>
</reference>
<dbReference type="GO" id="GO:0006935">
    <property type="term" value="P:chemotaxis"/>
    <property type="evidence" value="ECO:0007669"/>
    <property type="project" value="UniProtKB-KW"/>
</dbReference>
<evidence type="ECO:0000256" key="7">
    <source>
        <dbReference type="ARBA" id="ARBA00022779"/>
    </source>
</evidence>
<evidence type="ECO:0000313" key="12">
    <source>
        <dbReference type="Proteomes" id="UP000601768"/>
    </source>
</evidence>
<keyword evidence="7 10" id="KW-0283">Flagellar rotation</keyword>
<keyword evidence="8" id="KW-1133">Transmembrane helix</keyword>
<keyword evidence="11" id="KW-0966">Cell projection</keyword>
<dbReference type="GO" id="GO:0005886">
    <property type="term" value="C:plasma membrane"/>
    <property type="evidence" value="ECO:0007669"/>
    <property type="project" value="UniProtKB-SubCell"/>
</dbReference>
<evidence type="ECO:0000256" key="1">
    <source>
        <dbReference type="ARBA" id="ARBA00002254"/>
    </source>
</evidence>
<comment type="function">
    <text evidence="1 10">Controls the rotational direction of flagella during chemotaxis.</text>
</comment>
<evidence type="ECO:0000256" key="4">
    <source>
        <dbReference type="ARBA" id="ARBA00022475"/>
    </source>
</evidence>
<keyword evidence="11" id="KW-0282">Flagellum</keyword>
<evidence type="ECO:0000313" key="11">
    <source>
        <dbReference type="EMBL" id="MBC3765910.1"/>
    </source>
</evidence>
<sequence length="130" mass="14855">MNKLGVLIILLAALWLPGQAKAEYAYYGLEPDIVTNFIGGSSRNLGYIRVSVELMLEDVSYMEIVTHHAPLLRDITIDIFGRQPADKVKSLTGREEIRQIVLNTLRERLKKETGREMIKDVIFTKYLYQG</sequence>
<gene>
    <name evidence="11" type="primary">fliL</name>
    <name evidence="11" type="ORF">H8B19_08475</name>
</gene>
<keyword evidence="12" id="KW-1185">Reference proteome</keyword>
<evidence type="ECO:0000256" key="9">
    <source>
        <dbReference type="ARBA" id="ARBA00023136"/>
    </source>
</evidence>
<keyword evidence="11" id="KW-0969">Cilium</keyword>
<protein>
    <recommendedName>
        <fullName evidence="10">Flagellar protein FliL</fullName>
    </recommendedName>
</protein>
<comment type="caution">
    <text evidence="11">The sequence shown here is derived from an EMBL/GenBank/DDBJ whole genome shotgun (WGS) entry which is preliminary data.</text>
</comment>
<evidence type="ECO:0000256" key="3">
    <source>
        <dbReference type="ARBA" id="ARBA00008281"/>
    </source>
</evidence>
<dbReference type="RefSeq" id="WP_186506365.1">
    <property type="nucleotide sequence ID" value="NZ_JACNEP010000005.1"/>
</dbReference>
<reference evidence="11" key="1">
    <citation type="journal article" date="2018" name="Int. J. Syst. Evol. Microbiol.">
        <title>Neptunicella marina gen. nov., sp. nov., isolated from surface seawater.</title>
        <authorList>
            <person name="Liu X."/>
            <person name="Lai Q."/>
            <person name="Du Y."/>
            <person name="Zhang X."/>
            <person name="Liu Z."/>
            <person name="Sun F."/>
            <person name="Shao Z."/>
        </authorList>
    </citation>
    <scope>NUCLEOTIDE SEQUENCE</scope>
    <source>
        <strain evidence="11">S27-2</strain>
    </source>
</reference>
<dbReference type="PANTHER" id="PTHR35091">
    <property type="entry name" value="FLAGELLAR PROTEIN FLIL"/>
    <property type="match status" value="1"/>
</dbReference>
<keyword evidence="5 10" id="KW-0145">Chemotaxis</keyword>
<keyword evidence="9 10" id="KW-0472">Membrane</keyword>
<dbReference type="GO" id="GO:0071978">
    <property type="term" value="P:bacterial-type flagellum-dependent swarming motility"/>
    <property type="evidence" value="ECO:0007669"/>
    <property type="project" value="TreeGrafter"/>
</dbReference>
<dbReference type="Proteomes" id="UP000601768">
    <property type="component" value="Unassembled WGS sequence"/>
</dbReference>
<dbReference type="InterPro" id="IPR005503">
    <property type="entry name" value="FliL"/>
</dbReference>
<proteinExistence type="inferred from homology"/>
<organism evidence="11 12">
    <name type="scientific">Neptunicella marina</name>
    <dbReference type="NCBI Taxonomy" id="2125989"/>
    <lineage>
        <taxon>Bacteria</taxon>
        <taxon>Pseudomonadati</taxon>
        <taxon>Pseudomonadota</taxon>
        <taxon>Gammaproteobacteria</taxon>
        <taxon>Alteromonadales</taxon>
        <taxon>Alteromonadaceae</taxon>
        <taxon>Neptunicella</taxon>
    </lineage>
</organism>
<comment type="similarity">
    <text evidence="3 10">Belongs to the FliL family.</text>
</comment>
<comment type="subcellular location">
    <subcellularLocation>
        <location evidence="10">Cell inner membrane</location>
    </subcellularLocation>
    <subcellularLocation>
        <location evidence="2">Cell membrane</location>
        <topology evidence="2">Single-pass membrane protein</topology>
    </subcellularLocation>
</comment>
<keyword evidence="4" id="KW-1003">Cell membrane</keyword>
<accession>A0A8J6IQT4</accession>
<evidence type="ECO:0000256" key="6">
    <source>
        <dbReference type="ARBA" id="ARBA00022692"/>
    </source>
</evidence>
<evidence type="ECO:0000256" key="10">
    <source>
        <dbReference type="RuleBase" id="RU364125"/>
    </source>
</evidence>
<evidence type="ECO:0000256" key="5">
    <source>
        <dbReference type="ARBA" id="ARBA00022500"/>
    </source>
</evidence>
<dbReference type="PANTHER" id="PTHR35091:SF5">
    <property type="entry name" value="FLAGELLAR PROTEIN FLIL"/>
    <property type="match status" value="1"/>
</dbReference>
<keyword evidence="10" id="KW-0997">Cell inner membrane</keyword>
<dbReference type="EMBL" id="JACNEP010000005">
    <property type="protein sequence ID" value="MBC3765910.1"/>
    <property type="molecule type" value="Genomic_DNA"/>
</dbReference>
<name>A0A8J6IQT4_9ALTE</name>
<dbReference type="GO" id="GO:0009425">
    <property type="term" value="C:bacterial-type flagellum basal body"/>
    <property type="evidence" value="ECO:0007669"/>
    <property type="project" value="InterPro"/>
</dbReference>
<dbReference type="Pfam" id="PF03748">
    <property type="entry name" value="FliL"/>
    <property type="match status" value="1"/>
</dbReference>